<protein>
    <submittedName>
        <fullName evidence="2">Uncharacterized protein</fullName>
    </submittedName>
</protein>
<gene>
    <name evidence="2" type="ORF">DWQ51_19405</name>
</gene>
<reference evidence="2 3" key="1">
    <citation type="submission" date="2017-10" db="EMBL/GenBank/DDBJ databases">
        <title>A large-scale comparative metagenomic study reveals the eutrophication-driven functional interactions in six Microcystis-epibionts communities.</title>
        <authorList>
            <person name="Li Q."/>
            <person name="Lin F."/>
        </authorList>
    </citation>
    <scope>NUCLEOTIDE SEQUENCE [LARGE SCALE GENOMIC DNA]</scope>
    <source>
        <strain evidence="2">TW10</strain>
    </source>
</reference>
<dbReference type="Proteomes" id="UP000257002">
    <property type="component" value="Unassembled WGS sequence"/>
</dbReference>
<name>A0A3E0LLR3_9CHRO</name>
<feature type="transmembrane region" description="Helical" evidence="1">
    <location>
        <begin position="18"/>
        <end position="37"/>
    </location>
</feature>
<comment type="caution">
    <text evidence="2">The sequence shown here is derived from an EMBL/GenBank/DDBJ whole genome shotgun (WGS) entry which is preliminary data.</text>
</comment>
<keyword evidence="1" id="KW-1133">Transmembrane helix</keyword>
<evidence type="ECO:0000313" key="2">
    <source>
        <dbReference type="EMBL" id="REJ48296.1"/>
    </source>
</evidence>
<keyword evidence="1" id="KW-0472">Membrane</keyword>
<accession>A0A3E0LLR3</accession>
<organism evidence="2 3">
    <name type="scientific">Microcystis wesenbergii TW10</name>
    <dbReference type="NCBI Taxonomy" id="2060474"/>
    <lineage>
        <taxon>Bacteria</taxon>
        <taxon>Bacillati</taxon>
        <taxon>Cyanobacteriota</taxon>
        <taxon>Cyanophyceae</taxon>
        <taxon>Oscillatoriophycideae</taxon>
        <taxon>Chroococcales</taxon>
        <taxon>Microcystaceae</taxon>
        <taxon>Microcystis</taxon>
    </lineage>
</organism>
<keyword evidence="1" id="KW-0812">Transmembrane</keyword>
<dbReference type="AlphaFoldDB" id="A0A3E0LLR3"/>
<evidence type="ECO:0000313" key="3">
    <source>
        <dbReference type="Proteomes" id="UP000257002"/>
    </source>
</evidence>
<dbReference type="EMBL" id="QQWD01000028">
    <property type="protein sequence ID" value="REJ48296.1"/>
    <property type="molecule type" value="Genomic_DNA"/>
</dbReference>
<sequence length="97" mass="11314">MVTQITEMGTYYSLLGKWGAFFSAIADLVGLAVNHIIKNGFNIISKTNDIYIYANNLYILTVKRNALKMPTKINLMNQARHPIRRHKWILQHFPQYF</sequence>
<proteinExistence type="predicted"/>
<evidence type="ECO:0000256" key="1">
    <source>
        <dbReference type="SAM" id="Phobius"/>
    </source>
</evidence>